<dbReference type="GO" id="GO:0106005">
    <property type="term" value="P:RNA 5'-cap (guanine-N7)-methylation"/>
    <property type="evidence" value="ECO:0007669"/>
    <property type="project" value="InterPro"/>
</dbReference>
<dbReference type="EMBL" id="CANHGI010000001">
    <property type="protein sequence ID" value="CAI5438734.1"/>
    <property type="molecule type" value="Genomic_DNA"/>
</dbReference>
<dbReference type="Pfam" id="PF15320">
    <property type="entry name" value="RAM"/>
    <property type="match status" value="1"/>
</dbReference>
<reference evidence="2" key="1">
    <citation type="submission" date="2022-11" db="EMBL/GenBank/DDBJ databases">
        <authorList>
            <person name="Kikuchi T."/>
        </authorList>
    </citation>
    <scope>NUCLEOTIDE SEQUENCE</scope>
    <source>
        <strain evidence="2">PS1010</strain>
    </source>
</reference>
<feature type="compositionally biased region" description="Gly residues" evidence="1">
    <location>
        <begin position="51"/>
        <end position="60"/>
    </location>
</feature>
<proteinExistence type="predicted"/>
<keyword evidence="3" id="KW-1185">Reference proteome</keyword>
<evidence type="ECO:0000313" key="3">
    <source>
        <dbReference type="Proteomes" id="UP001152747"/>
    </source>
</evidence>
<dbReference type="GO" id="GO:0003723">
    <property type="term" value="F:RNA binding"/>
    <property type="evidence" value="ECO:0007669"/>
    <property type="project" value="InterPro"/>
</dbReference>
<organism evidence="2 3">
    <name type="scientific">Caenorhabditis angaria</name>
    <dbReference type="NCBI Taxonomy" id="860376"/>
    <lineage>
        <taxon>Eukaryota</taxon>
        <taxon>Metazoa</taxon>
        <taxon>Ecdysozoa</taxon>
        <taxon>Nematoda</taxon>
        <taxon>Chromadorea</taxon>
        <taxon>Rhabditida</taxon>
        <taxon>Rhabditina</taxon>
        <taxon>Rhabditomorpha</taxon>
        <taxon>Rhabditoidea</taxon>
        <taxon>Rhabditidae</taxon>
        <taxon>Peloderinae</taxon>
        <taxon>Caenorhabditis</taxon>
    </lineage>
</organism>
<feature type="region of interest" description="Disordered" evidence="1">
    <location>
        <begin position="38"/>
        <end position="87"/>
    </location>
</feature>
<gene>
    <name evidence="2" type="ORF">CAMP_LOCUS1371</name>
</gene>
<dbReference type="GO" id="GO:0031533">
    <property type="term" value="C:mRNA capping enzyme complex"/>
    <property type="evidence" value="ECO:0007669"/>
    <property type="project" value="InterPro"/>
</dbReference>
<accession>A0A9P1I5K2</accession>
<protein>
    <submittedName>
        <fullName evidence="2">Uncharacterized protein</fullName>
    </submittedName>
</protein>
<dbReference type="OrthoDB" id="5875297at2759"/>
<evidence type="ECO:0000313" key="2">
    <source>
        <dbReference type="EMBL" id="CAI5438734.1"/>
    </source>
</evidence>
<name>A0A9P1I5K2_9PELO</name>
<comment type="caution">
    <text evidence="2">The sequence shown here is derived from an EMBL/GenBank/DDBJ whole genome shotgun (WGS) entry which is preliminary data.</text>
</comment>
<dbReference type="AlphaFoldDB" id="A0A9P1I5K2"/>
<dbReference type="Proteomes" id="UP001152747">
    <property type="component" value="Unassembled WGS sequence"/>
</dbReference>
<evidence type="ECO:0000256" key="1">
    <source>
        <dbReference type="SAM" id="MobiDB-lite"/>
    </source>
</evidence>
<sequence length="87" mass="9972">MSNLEELFKDRYTAENERYAKISEGFEKVVIVHPWNTQRGGGDRRNFNNRGRGGFRGSWRGGNNNQGWRGGNGGGGGDRRRHYNDRN</sequence>
<dbReference type="InterPro" id="IPR028271">
    <property type="entry name" value="RAMAC"/>
</dbReference>